<reference evidence="5" key="1">
    <citation type="submission" date="2016-10" db="EMBL/GenBank/DDBJ databases">
        <authorList>
            <person name="Varghese N."/>
            <person name="Submissions S."/>
        </authorList>
    </citation>
    <scope>NUCLEOTIDE SEQUENCE [LARGE SCALE GENOMIC DNA]</scope>
    <source>
        <strain evidence="5">CGMCC 1.12041</strain>
    </source>
</reference>
<dbReference type="PANTHER" id="PTHR18895:SF74">
    <property type="entry name" value="MTRF1L RELEASE FACTOR GLUTAMINE METHYLTRANSFERASE"/>
    <property type="match status" value="1"/>
</dbReference>
<evidence type="ECO:0000256" key="2">
    <source>
        <dbReference type="ARBA" id="ARBA00022691"/>
    </source>
</evidence>
<dbReference type="InterPro" id="IPR029063">
    <property type="entry name" value="SAM-dependent_MTases_sf"/>
</dbReference>
<dbReference type="STRING" id="1164594.SAMN05216204_102185"/>
<dbReference type="SUPFAM" id="SSF53335">
    <property type="entry name" value="S-adenosyl-L-methionine-dependent methyltransferases"/>
    <property type="match status" value="1"/>
</dbReference>
<keyword evidence="1 4" id="KW-0489">Methyltransferase</keyword>
<proteinExistence type="predicted"/>
<keyword evidence="2" id="KW-0949">S-adenosyl-L-methionine</keyword>
<dbReference type="PROSITE" id="PS00092">
    <property type="entry name" value="N6_MTASE"/>
    <property type="match status" value="1"/>
</dbReference>
<evidence type="ECO:0000256" key="1">
    <source>
        <dbReference type="ARBA" id="ARBA00022603"/>
    </source>
</evidence>
<dbReference type="GO" id="GO:0032259">
    <property type="term" value="P:methylation"/>
    <property type="evidence" value="ECO:0007669"/>
    <property type="project" value="UniProtKB-KW"/>
</dbReference>
<name>A0A1I1EN31_9BURK</name>
<keyword evidence="5" id="KW-1185">Reference proteome</keyword>
<dbReference type="Pfam" id="PF05175">
    <property type="entry name" value="MTS"/>
    <property type="match status" value="1"/>
</dbReference>
<dbReference type="PANTHER" id="PTHR18895">
    <property type="entry name" value="HEMK METHYLTRANSFERASE"/>
    <property type="match status" value="1"/>
</dbReference>
<evidence type="ECO:0000259" key="3">
    <source>
        <dbReference type="Pfam" id="PF05175"/>
    </source>
</evidence>
<feature type="domain" description="Methyltransferase small" evidence="3">
    <location>
        <begin position="155"/>
        <end position="268"/>
    </location>
</feature>
<dbReference type="AlphaFoldDB" id="A0A1I1EN31"/>
<accession>A0A1I1EN31</accession>
<dbReference type="Proteomes" id="UP000198639">
    <property type="component" value="Unassembled WGS sequence"/>
</dbReference>
<dbReference type="CDD" id="cd02440">
    <property type="entry name" value="AdoMet_MTases"/>
    <property type="match status" value="1"/>
</dbReference>
<dbReference type="InterPro" id="IPR007848">
    <property type="entry name" value="Small_mtfrase_dom"/>
</dbReference>
<dbReference type="GO" id="GO:0003676">
    <property type="term" value="F:nucleic acid binding"/>
    <property type="evidence" value="ECO:0007669"/>
    <property type="project" value="InterPro"/>
</dbReference>
<dbReference type="GO" id="GO:0036009">
    <property type="term" value="F:protein-glutamine N-methyltransferase activity"/>
    <property type="evidence" value="ECO:0007669"/>
    <property type="project" value="TreeGrafter"/>
</dbReference>
<dbReference type="Gene3D" id="3.40.50.150">
    <property type="entry name" value="Vaccinia Virus protein VP39"/>
    <property type="match status" value="1"/>
</dbReference>
<sequence length="331" mass="35956">MTPMFAAAQRARAARATLPGMTTSHANALVALGRYLRDKDYRFMTVTPATHRRINRRPGNERAADLRGIFGWSRPFAEADVAPELLALMREARILVPDGPLLRSALRASTLGELLVFHSSYPTDDDDAVFFGPDTYRFVGTMGRYFSWLGSGPVRALDIGCGGGAGALAIASKFPHAEVIGADINTRALALTMVNAQLAGLDNLSACQSDLFAGLEGNFDLIVSNPPYVLDPCELPYRHGGGMRGAELSVRIVQEALAHLRPGGSLMLYTGVAIAGAQDDFLEAIRPELERVCDHWTYDELDPDIFGGQLGEAGYEEVERIAAVWLHAIRR</sequence>
<evidence type="ECO:0000313" key="5">
    <source>
        <dbReference type="Proteomes" id="UP000198639"/>
    </source>
</evidence>
<dbReference type="EMBL" id="FOLD01000002">
    <property type="protein sequence ID" value="SFB88599.1"/>
    <property type="molecule type" value="Genomic_DNA"/>
</dbReference>
<dbReference type="InterPro" id="IPR002052">
    <property type="entry name" value="DNA_methylase_N6_adenine_CS"/>
</dbReference>
<protein>
    <submittedName>
        <fullName evidence="4">Methyltransferase small domain-containing protein</fullName>
    </submittedName>
</protein>
<keyword evidence="4" id="KW-0808">Transferase</keyword>
<gene>
    <name evidence="4" type="ORF">SAMN05216204_102185</name>
</gene>
<evidence type="ECO:0000313" key="4">
    <source>
        <dbReference type="EMBL" id="SFB88599.1"/>
    </source>
</evidence>
<organism evidence="4 5">
    <name type="scientific">Massilia yuzhufengensis</name>
    <dbReference type="NCBI Taxonomy" id="1164594"/>
    <lineage>
        <taxon>Bacteria</taxon>
        <taxon>Pseudomonadati</taxon>
        <taxon>Pseudomonadota</taxon>
        <taxon>Betaproteobacteria</taxon>
        <taxon>Burkholderiales</taxon>
        <taxon>Oxalobacteraceae</taxon>
        <taxon>Telluria group</taxon>
        <taxon>Massilia</taxon>
    </lineage>
</organism>
<dbReference type="InterPro" id="IPR050320">
    <property type="entry name" value="N5-glutamine_MTase"/>
</dbReference>